<evidence type="ECO:0000313" key="1">
    <source>
        <dbReference type="EMBL" id="TKC19117.1"/>
    </source>
</evidence>
<keyword evidence="2" id="KW-1185">Reference proteome</keyword>
<dbReference type="Proteomes" id="UP000307756">
    <property type="component" value="Unassembled WGS sequence"/>
</dbReference>
<dbReference type="OrthoDB" id="1737003at2"/>
<comment type="caution">
    <text evidence="1">The sequence shown here is derived from an EMBL/GenBank/DDBJ whole genome shotgun (WGS) entry which is preliminary data.</text>
</comment>
<dbReference type="RefSeq" id="WP_136829949.1">
    <property type="nucleotide sequence ID" value="NZ_SWBM01000001.1"/>
</dbReference>
<dbReference type="AlphaFoldDB" id="A0A4U1DBW0"/>
<evidence type="ECO:0008006" key="3">
    <source>
        <dbReference type="Google" id="ProtNLM"/>
    </source>
</evidence>
<dbReference type="Pfam" id="PF14907">
    <property type="entry name" value="NTP_transf_5"/>
    <property type="match status" value="1"/>
</dbReference>
<gene>
    <name evidence="1" type="ORF">FA727_06105</name>
</gene>
<reference evidence="1 2" key="1">
    <citation type="journal article" date="2011" name="J. Microbiol.">
        <title>Bacillus kyonggiensis sp. nov., isolated from soil of a lettuce field.</title>
        <authorList>
            <person name="Dong K."/>
            <person name="Lee S."/>
        </authorList>
    </citation>
    <scope>NUCLEOTIDE SEQUENCE [LARGE SCALE GENOMIC DNA]</scope>
    <source>
        <strain evidence="1 2">NB22</strain>
    </source>
</reference>
<dbReference type="EMBL" id="SWBM01000001">
    <property type="protein sequence ID" value="TKC19117.1"/>
    <property type="molecule type" value="Genomic_DNA"/>
</dbReference>
<accession>A0A4U1DBW0</accession>
<dbReference type="InterPro" id="IPR039498">
    <property type="entry name" value="NTP_transf_5"/>
</dbReference>
<name>A0A4U1DBW0_9BACI</name>
<proteinExistence type="predicted"/>
<sequence length="374" mass="44682">MKNIESEILIMCSKSHLSEDEKKYVQNNIRYIKWNKFLYYCVHHRVVSIVYRNLEKIDLLDLINKRIRETMHKIFNQNAERNRIFYKELQNLNDEFAKIGIKVLLIKGGLLGPLLYNDYSLRELGDIDLLIKVEDIPIVTKILNNYGFIQGDYDEINQKITPVSRRKLLTQRMYSHELIEFKKISGNSKIPIIPVDVNLDVFWNTLKKGYSINTRILFENTQQFQINNTPCHHLEPHYHIIQLCAHFYNEAVFFPFKNSWVKTKQEVILMRICDIYELIKSVDINWNKLEKLITKYKIEEPVVYTLYIVNQVYNNTVPEDFFYKINISKSIIDIYYDKQGVQQNWDLSLRERLFSIDAKYKEIELKFDLAGFGH</sequence>
<organism evidence="1 2">
    <name type="scientific">Robertmurraya kyonggiensis</name>
    <dbReference type="NCBI Taxonomy" id="1037680"/>
    <lineage>
        <taxon>Bacteria</taxon>
        <taxon>Bacillati</taxon>
        <taxon>Bacillota</taxon>
        <taxon>Bacilli</taxon>
        <taxon>Bacillales</taxon>
        <taxon>Bacillaceae</taxon>
        <taxon>Robertmurraya</taxon>
    </lineage>
</organism>
<evidence type="ECO:0000313" key="2">
    <source>
        <dbReference type="Proteomes" id="UP000307756"/>
    </source>
</evidence>
<protein>
    <recommendedName>
        <fullName evidence="3">Nucleotidyltransferase family protein</fullName>
    </recommendedName>
</protein>